<evidence type="ECO:0000256" key="10">
    <source>
        <dbReference type="ARBA" id="ARBA00049187"/>
    </source>
</evidence>
<dbReference type="Gene3D" id="3.50.50.60">
    <property type="entry name" value="FAD/NAD(P)-binding domain"/>
    <property type="match status" value="2"/>
</dbReference>
<dbReference type="SUPFAM" id="SSF55424">
    <property type="entry name" value="FAD/NAD-linked reductases, dimerisation (C-terminal) domain"/>
    <property type="match status" value="1"/>
</dbReference>
<evidence type="ECO:0000313" key="18">
    <source>
        <dbReference type="Proteomes" id="UP001179647"/>
    </source>
</evidence>
<dbReference type="GO" id="GO:0004148">
    <property type="term" value="F:dihydrolipoyl dehydrogenase (NADH) activity"/>
    <property type="evidence" value="ECO:0007669"/>
    <property type="project" value="UniProtKB-EC"/>
</dbReference>
<dbReference type="GO" id="GO:0050660">
    <property type="term" value="F:flavin adenine dinucleotide binding"/>
    <property type="evidence" value="ECO:0007669"/>
    <property type="project" value="InterPro"/>
</dbReference>
<proteinExistence type="inferred from homology"/>
<keyword evidence="7 12" id="KW-0520">NAD</keyword>
<dbReference type="KEGG" id="vie:OL234_03065"/>
<dbReference type="InterPro" id="IPR012999">
    <property type="entry name" value="Pyr_OxRdtase_I_AS"/>
</dbReference>
<feature type="binding site" evidence="12">
    <location>
        <begin position="184"/>
        <end position="191"/>
    </location>
    <ligand>
        <name>NAD(+)</name>
        <dbReference type="ChEBI" id="CHEBI:57540"/>
    </ligand>
</feature>
<dbReference type="PRINTS" id="PR00368">
    <property type="entry name" value="FADPNR"/>
</dbReference>
<feature type="domain" description="Pyridine nucleotide-disulphide oxidoreductase dimerisation" evidence="15">
    <location>
        <begin position="349"/>
        <end position="456"/>
    </location>
</feature>
<evidence type="ECO:0000256" key="4">
    <source>
        <dbReference type="ARBA" id="ARBA00022630"/>
    </source>
</evidence>
<keyword evidence="6 14" id="KW-0560">Oxidoreductase</keyword>
<evidence type="ECO:0000256" key="8">
    <source>
        <dbReference type="ARBA" id="ARBA00023157"/>
    </source>
</evidence>
<feature type="binding site" evidence="12">
    <location>
        <begin position="148"/>
        <end position="150"/>
    </location>
    <ligand>
        <name>FAD</name>
        <dbReference type="ChEBI" id="CHEBI:57692"/>
    </ligand>
</feature>
<dbReference type="InterPro" id="IPR050151">
    <property type="entry name" value="Class-I_Pyr_Nuc-Dis_Oxidored"/>
</dbReference>
<dbReference type="InterPro" id="IPR036188">
    <property type="entry name" value="FAD/NAD-bd_sf"/>
</dbReference>
<evidence type="ECO:0000256" key="13">
    <source>
        <dbReference type="PIRSR" id="PIRSR000350-4"/>
    </source>
</evidence>
<feature type="domain" description="FAD/NAD(P)-binding" evidence="16">
    <location>
        <begin position="11"/>
        <end position="330"/>
    </location>
</feature>
<keyword evidence="12" id="KW-0547">Nucleotide-binding</keyword>
<dbReference type="Proteomes" id="UP001179647">
    <property type="component" value="Chromosome"/>
</dbReference>
<evidence type="ECO:0000256" key="7">
    <source>
        <dbReference type="ARBA" id="ARBA00023027"/>
    </source>
</evidence>
<evidence type="ECO:0000256" key="1">
    <source>
        <dbReference type="ARBA" id="ARBA00007532"/>
    </source>
</evidence>
<dbReference type="PIRSF" id="PIRSF000350">
    <property type="entry name" value="Mercury_reductase_MerA"/>
    <property type="match status" value="1"/>
</dbReference>
<feature type="binding site" evidence="12">
    <location>
        <position position="274"/>
    </location>
    <ligand>
        <name>NAD(+)</name>
        <dbReference type="ChEBI" id="CHEBI:57540"/>
    </ligand>
</feature>
<dbReference type="Gene3D" id="3.30.390.30">
    <property type="match status" value="1"/>
</dbReference>
<evidence type="ECO:0000256" key="11">
    <source>
        <dbReference type="PIRSR" id="PIRSR000350-2"/>
    </source>
</evidence>
<keyword evidence="4 14" id="KW-0285">Flavoprotein</keyword>
<comment type="miscellaneous">
    <text evidence="14">The active site is a redox-active disulfide bond.</text>
</comment>
<dbReference type="SUPFAM" id="SSF51905">
    <property type="entry name" value="FAD/NAD(P)-binding domain"/>
    <property type="match status" value="1"/>
</dbReference>
<evidence type="ECO:0000256" key="12">
    <source>
        <dbReference type="PIRSR" id="PIRSR000350-3"/>
    </source>
</evidence>
<dbReference type="InterPro" id="IPR006258">
    <property type="entry name" value="Lipoamide_DH"/>
</dbReference>
<dbReference type="EC" id="1.8.1.4" evidence="2 14"/>
<dbReference type="NCBIfam" id="TIGR01350">
    <property type="entry name" value="lipoamide_DH"/>
    <property type="match status" value="1"/>
</dbReference>
<dbReference type="AlphaFoldDB" id="A0AAF0CVS4"/>
<accession>A0AAF0CVS4</accession>
<feature type="disulfide bond" description="Redox-active" evidence="13">
    <location>
        <begin position="47"/>
        <end position="52"/>
    </location>
</feature>
<comment type="cofactor">
    <cofactor evidence="12 14">
        <name>FAD</name>
        <dbReference type="ChEBI" id="CHEBI:57692"/>
    </cofactor>
    <text evidence="12 14">Binds 1 FAD per subunit.</text>
</comment>
<evidence type="ECO:0000256" key="14">
    <source>
        <dbReference type="RuleBase" id="RU003692"/>
    </source>
</evidence>
<comment type="catalytic activity">
    <reaction evidence="10 14">
        <text>N(6)-[(R)-dihydrolipoyl]-L-lysyl-[protein] + NAD(+) = N(6)-[(R)-lipoyl]-L-lysyl-[protein] + NADH + H(+)</text>
        <dbReference type="Rhea" id="RHEA:15045"/>
        <dbReference type="Rhea" id="RHEA-COMP:10474"/>
        <dbReference type="Rhea" id="RHEA-COMP:10475"/>
        <dbReference type="ChEBI" id="CHEBI:15378"/>
        <dbReference type="ChEBI" id="CHEBI:57540"/>
        <dbReference type="ChEBI" id="CHEBI:57945"/>
        <dbReference type="ChEBI" id="CHEBI:83099"/>
        <dbReference type="ChEBI" id="CHEBI:83100"/>
        <dbReference type="EC" id="1.8.1.4"/>
    </reaction>
</comment>
<feature type="binding site" evidence="12">
    <location>
        <position position="207"/>
    </location>
    <ligand>
        <name>NAD(+)</name>
        <dbReference type="ChEBI" id="CHEBI:57540"/>
    </ligand>
</feature>
<dbReference type="PANTHER" id="PTHR22912:SF160">
    <property type="entry name" value="DIHYDROLIPOYL DEHYDROGENASE"/>
    <property type="match status" value="1"/>
</dbReference>
<dbReference type="InterPro" id="IPR016156">
    <property type="entry name" value="FAD/NAD-linked_Rdtase_dimer_sf"/>
</dbReference>
<feature type="active site" description="Proton acceptor" evidence="11">
    <location>
        <position position="447"/>
    </location>
</feature>
<evidence type="ECO:0000313" key="17">
    <source>
        <dbReference type="EMBL" id="WEG73908.1"/>
    </source>
</evidence>
<organism evidence="17 18">
    <name type="scientific">Vagococcus intermedius</name>
    <dbReference type="NCBI Taxonomy" id="2991418"/>
    <lineage>
        <taxon>Bacteria</taxon>
        <taxon>Bacillati</taxon>
        <taxon>Bacillota</taxon>
        <taxon>Bacilli</taxon>
        <taxon>Lactobacillales</taxon>
        <taxon>Enterococcaceae</taxon>
        <taxon>Vagococcus</taxon>
    </lineage>
</organism>
<dbReference type="EMBL" id="CP110232">
    <property type="protein sequence ID" value="WEG73908.1"/>
    <property type="molecule type" value="Genomic_DNA"/>
</dbReference>
<dbReference type="InterPro" id="IPR023753">
    <property type="entry name" value="FAD/NAD-binding_dom"/>
</dbReference>
<keyword evidence="8" id="KW-1015">Disulfide bond</keyword>
<evidence type="ECO:0000256" key="6">
    <source>
        <dbReference type="ARBA" id="ARBA00023002"/>
    </source>
</evidence>
<dbReference type="FunFam" id="3.30.390.30:FF:000001">
    <property type="entry name" value="Dihydrolipoyl dehydrogenase"/>
    <property type="match status" value="1"/>
</dbReference>
<protein>
    <recommendedName>
        <fullName evidence="3 14">Dihydrolipoyl dehydrogenase</fullName>
        <ecNumber evidence="2 14">1.8.1.4</ecNumber>
    </recommendedName>
</protein>
<dbReference type="PRINTS" id="PR00411">
    <property type="entry name" value="PNDRDTASEI"/>
</dbReference>
<evidence type="ECO:0000256" key="2">
    <source>
        <dbReference type="ARBA" id="ARBA00012608"/>
    </source>
</evidence>
<evidence type="ECO:0000256" key="5">
    <source>
        <dbReference type="ARBA" id="ARBA00022827"/>
    </source>
</evidence>
<keyword evidence="5 12" id="KW-0274">FAD</keyword>
<evidence type="ECO:0000259" key="16">
    <source>
        <dbReference type="Pfam" id="PF07992"/>
    </source>
</evidence>
<sequence length="468" mass="49233">MVVGDFALELDTVVIGAGPGGYVAAIRAAQMGQKVAIIEREYIGGVCLNVGCIPSKALISAGHKYQEALDSEIFGVKTSGVELDFAKTQDWKDNQVVNKLTSGVEFLLKKNKVEVITGEAFFVDEHTLRVINDESAQTYEFNNAIVATGSRPIEIPGFKFAGRVLDSTGGLNLKEVPKKMVIVGGGVIGAELGGAYANLGAEVTILEGSPQILPTFEKDMVKLVEKSFKDKGIKVVTKAMAKEAVDNGDSVTVKYEVDGKAEEVTADYVMVTVGRRPNTDELGLEVAGVEMTERGLVKVDNQGRTNVSSIFAIGDITPGAALAHKASYEAKIAAEAISGKAVAIDYSAMPAVAFTDPELATVGLTEKEAKEQGLDVKASKFSLGGNGRAISLNQMEGFVRLVTTKEDNVIVGAQVAGVSASDVIAELGLAIEAGMNAEDIALTIHSHPSLAEAVMDTAELALGMPIHM</sequence>
<evidence type="ECO:0000256" key="9">
    <source>
        <dbReference type="ARBA" id="ARBA00023284"/>
    </source>
</evidence>
<keyword evidence="9 14" id="KW-0676">Redox-active center</keyword>
<dbReference type="GO" id="GO:0006103">
    <property type="term" value="P:2-oxoglutarate metabolic process"/>
    <property type="evidence" value="ECO:0007669"/>
    <property type="project" value="TreeGrafter"/>
</dbReference>
<feature type="binding site" evidence="12">
    <location>
        <position position="315"/>
    </location>
    <ligand>
        <name>FAD</name>
        <dbReference type="ChEBI" id="CHEBI:57692"/>
    </ligand>
</feature>
<dbReference type="PANTHER" id="PTHR22912">
    <property type="entry name" value="DISULFIDE OXIDOREDUCTASE"/>
    <property type="match status" value="1"/>
</dbReference>
<dbReference type="Pfam" id="PF02852">
    <property type="entry name" value="Pyr_redox_dim"/>
    <property type="match status" value="1"/>
</dbReference>
<dbReference type="InterPro" id="IPR001100">
    <property type="entry name" value="Pyr_nuc-diS_OxRdtase"/>
</dbReference>
<dbReference type="Pfam" id="PF07992">
    <property type="entry name" value="Pyr_redox_2"/>
    <property type="match status" value="1"/>
</dbReference>
<reference evidence="17" key="1">
    <citation type="submission" date="2022-10" db="EMBL/GenBank/DDBJ databases">
        <title>Vagococcus sp. isolated from poultry meat.</title>
        <authorList>
            <person name="Johansson P."/>
            <person name="Bjorkroth J."/>
        </authorList>
    </citation>
    <scope>NUCLEOTIDE SEQUENCE</scope>
    <source>
        <strain evidence="17">STAA11</strain>
    </source>
</reference>
<gene>
    <name evidence="17" type="primary">lpdA</name>
    <name evidence="17" type="ORF">OL234_03065</name>
</gene>
<dbReference type="RefSeq" id="WP_275469707.1">
    <property type="nucleotide sequence ID" value="NZ_CP110232.1"/>
</dbReference>
<comment type="similarity">
    <text evidence="1 14">Belongs to the class-I pyridine nucleotide-disulfide oxidoreductase family.</text>
</comment>
<name>A0AAF0CVS4_9ENTE</name>
<evidence type="ECO:0000259" key="15">
    <source>
        <dbReference type="Pfam" id="PF02852"/>
    </source>
</evidence>
<evidence type="ECO:0000256" key="3">
    <source>
        <dbReference type="ARBA" id="ARBA00016961"/>
    </source>
</evidence>
<keyword evidence="18" id="KW-1185">Reference proteome</keyword>
<dbReference type="PROSITE" id="PS00076">
    <property type="entry name" value="PYRIDINE_REDOX_1"/>
    <property type="match status" value="1"/>
</dbReference>
<feature type="binding site" evidence="12">
    <location>
        <position position="56"/>
    </location>
    <ligand>
        <name>FAD</name>
        <dbReference type="ChEBI" id="CHEBI:57692"/>
    </ligand>
</feature>
<dbReference type="InterPro" id="IPR004099">
    <property type="entry name" value="Pyr_nucl-diS_OxRdtase_dimer"/>
</dbReference>